<dbReference type="PROSITE" id="PS51257">
    <property type="entry name" value="PROKAR_LIPOPROTEIN"/>
    <property type="match status" value="1"/>
</dbReference>
<dbReference type="PANTHER" id="PTHR43861">
    <property type="entry name" value="TRANS-ACONITATE 2-METHYLTRANSFERASE-RELATED"/>
    <property type="match status" value="1"/>
</dbReference>
<evidence type="ECO:0000313" key="2">
    <source>
        <dbReference type="EMBL" id="WNM60544.1"/>
    </source>
</evidence>
<dbReference type="AlphaFoldDB" id="A0AA96GLM4"/>
<feature type="domain" description="Methyltransferase" evidence="1">
    <location>
        <begin position="69"/>
        <end position="185"/>
    </location>
</feature>
<dbReference type="InterPro" id="IPR029063">
    <property type="entry name" value="SAM-dependent_MTases_sf"/>
</dbReference>
<dbReference type="RefSeq" id="WP_312741436.1">
    <property type="nucleotide sequence ID" value="NZ_CP116968.1"/>
</dbReference>
<keyword evidence="2" id="KW-0808">Transferase</keyword>
<proteinExistence type="predicted"/>
<reference evidence="2 3" key="1">
    <citation type="submission" date="2023-01" db="EMBL/GenBank/DDBJ databases">
        <title>Cultivation and genomic characterization of new, ubiquitous marine nitrite-oxidizing bacteria from the Nitrospirales.</title>
        <authorList>
            <person name="Mueller A.J."/>
            <person name="Daebeler A."/>
            <person name="Herbold C.W."/>
            <person name="Kirkegaard R.H."/>
            <person name="Daims H."/>
        </authorList>
    </citation>
    <scope>NUCLEOTIDE SEQUENCE [LARGE SCALE GENOMIC DNA]</scope>
    <source>
        <strain evidence="2 3">DK</strain>
    </source>
</reference>
<evidence type="ECO:0000259" key="1">
    <source>
        <dbReference type="Pfam" id="PF13847"/>
    </source>
</evidence>
<dbReference type="CDD" id="cd02440">
    <property type="entry name" value="AdoMet_MTases"/>
    <property type="match status" value="1"/>
</dbReference>
<sequence length="239" mass="27150">MNERLTPPVQPSKRLTIFYLLSIAVLASLIASCAEKTWDINRYIHALERPERDQHQQPEKVIEALNLAPGMMVIDIGAGSGYFTRRFAESVGDKGRVIAIDVEQKMLNYNKQQLDKLGLANRVRFVLAESEGPTFSGNNADIVFLCDVYHHMEDQIDYLANTKPALKPNGRVVIIDYYADARSGTLGFSKRHLVSKEQVIKDMEQAGFTLAKEHTFLPRQYFLEFVPKKTKDDRMISSN</sequence>
<keyword evidence="2" id="KW-0489">Methyltransferase</keyword>
<name>A0AA96GLM4_9BACT</name>
<organism evidence="2 3">
    <name type="scientific">Candidatus Nitrospira neomarina</name>
    <dbReference type="NCBI Taxonomy" id="3020899"/>
    <lineage>
        <taxon>Bacteria</taxon>
        <taxon>Pseudomonadati</taxon>
        <taxon>Nitrospirota</taxon>
        <taxon>Nitrospiria</taxon>
        <taxon>Nitrospirales</taxon>
        <taxon>Nitrospiraceae</taxon>
        <taxon>Nitrospira</taxon>
    </lineage>
</organism>
<protein>
    <submittedName>
        <fullName evidence="2">Class I SAM-dependent methyltransferase</fullName>
    </submittedName>
</protein>
<dbReference type="Pfam" id="PF13847">
    <property type="entry name" value="Methyltransf_31"/>
    <property type="match status" value="1"/>
</dbReference>
<gene>
    <name evidence="2" type="ORF">PQG83_12315</name>
</gene>
<dbReference type="InterPro" id="IPR025714">
    <property type="entry name" value="Methyltranfer_dom"/>
</dbReference>
<dbReference type="Gene3D" id="3.40.50.150">
    <property type="entry name" value="Vaccinia Virus protein VP39"/>
    <property type="match status" value="1"/>
</dbReference>
<dbReference type="GO" id="GO:0032259">
    <property type="term" value="P:methylation"/>
    <property type="evidence" value="ECO:0007669"/>
    <property type="project" value="UniProtKB-KW"/>
</dbReference>
<dbReference type="Proteomes" id="UP001302494">
    <property type="component" value="Chromosome"/>
</dbReference>
<dbReference type="GO" id="GO:0008168">
    <property type="term" value="F:methyltransferase activity"/>
    <property type="evidence" value="ECO:0007669"/>
    <property type="project" value="UniProtKB-KW"/>
</dbReference>
<dbReference type="SUPFAM" id="SSF53335">
    <property type="entry name" value="S-adenosyl-L-methionine-dependent methyltransferases"/>
    <property type="match status" value="1"/>
</dbReference>
<dbReference type="EMBL" id="CP116968">
    <property type="protein sequence ID" value="WNM60544.1"/>
    <property type="molecule type" value="Genomic_DNA"/>
</dbReference>
<accession>A0AA96GLM4</accession>
<evidence type="ECO:0000313" key="3">
    <source>
        <dbReference type="Proteomes" id="UP001302494"/>
    </source>
</evidence>
<dbReference type="KEGG" id="nneo:PQG83_12315"/>
<keyword evidence="3" id="KW-1185">Reference proteome</keyword>